<protein>
    <recommendedName>
        <fullName evidence="13">Phenylalanine--tRNA ligase alpha subunit</fullName>
        <ecNumber evidence="13">6.1.1.20</ecNumber>
    </recommendedName>
    <alternativeName>
        <fullName evidence="13">Phenylalanyl-tRNA synthetase alpha subunit</fullName>
        <shortName evidence="13">PheRS</shortName>
    </alternativeName>
</protein>
<evidence type="ECO:0000313" key="17">
    <source>
        <dbReference type="Proteomes" id="UP000226437"/>
    </source>
</evidence>
<evidence type="ECO:0000256" key="10">
    <source>
        <dbReference type="ARBA" id="ARBA00022917"/>
    </source>
</evidence>
<evidence type="ECO:0000256" key="5">
    <source>
        <dbReference type="ARBA" id="ARBA00022598"/>
    </source>
</evidence>
<dbReference type="InterPro" id="IPR045864">
    <property type="entry name" value="aa-tRNA-synth_II/BPL/LPL"/>
</dbReference>
<dbReference type="InterPro" id="IPR006195">
    <property type="entry name" value="aa-tRNA-synth_II"/>
</dbReference>
<proteinExistence type="inferred from homology"/>
<feature type="region of interest" description="Disordered" evidence="14">
    <location>
        <begin position="77"/>
        <end position="100"/>
    </location>
</feature>
<dbReference type="InterPro" id="IPR004529">
    <property type="entry name" value="Phe-tRNA-synth_IIc_asu"/>
</dbReference>
<dbReference type="PANTHER" id="PTHR11538">
    <property type="entry name" value="PHENYLALANYL-TRNA SYNTHETASE"/>
    <property type="match status" value="1"/>
</dbReference>
<dbReference type="AlphaFoldDB" id="A0A2G0CIS8"/>
<evidence type="ECO:0000256" key="9">
    <source>
        <dbReference type="ARBA" id="ARBA00022842"/>
    </source>
</evidence>
<evidence type="ECO:0000256" key="4">
    <source>
        <dbReference type="ARBA" id="ARBA00022490"/>
    </source>
</evidence>
<dbReference type="GO" id="GO:0006432">
    <property type="term" value="P:phenylalanyl-tRNA aminoacylation"/>
    <property type="evidence" value="ECO:0007669"/>
    <property type="project" value="UniProtKB-UniRule"/>
</dbReference>
<comment type="caution">
    <text evidence="16">The sequence shown here is derived from an EMBL/GenBank/DDBJ whole genome shotgun (WGS) entry which is preliminary data.</text>
</comment>
<dbReference type="InterPro" id="IPR002319">
    <property type="entry name" value="Phenylalanyl-tRNA_Synthase"/>
</dbReference>
<dbReference type="PROSITE" id="PS50862">
    <property type="entry name" value="AA_TRNA_LIGASE_II"/>
    <property type="match status" value="1"/>
</dbReference>
<evidence type="ECO:0000256" key="1">
    <source>
        <dbReference type="ARBA" id="ARBA00004496"/>
    </source>
</evidence>
<keyword evidence="17" id="KW-1185">Reference proteome</keyword>
<keyword evidence="5 13" id="KW-0436">Ligase</keyword>
<dbReference type="Gene3D" id="3.30.930.10">
    <property type="entry name" value="Bira Bifunctional Protein, Domain 2"/>
    <property type="match status" value="1"/>
</dbReference>
<dbReference type="EC" id="6.1.1.20" evidence="13"/>
<dbReference type="InterPro" id="IPR010978">
    <property type="entry name" value="tRNA-bd_arm"/>
</dbReference>
<dbReference type="InterPro" id="IPR022911">
    <property type="entry name" value="Phe_tRNA_ligase_alpha1_bac"/>
</dbReference>
<feature type="binding site" evidence="13">
    <location>
        <position position="261"/>
    </location>
    <ligand>
        <name>Mg(2+)</name>
        <dbReference type="ChEBI" id="CHEBI:18420"/>
        <note>shared with beta subunit</note>
    </ligand>
</feature>
<dbReference type="GO" id="GO:0000049">
    <property type="term" value="F:tRNA binding"/>
    <property type="evidence" value="ECO:0007669"/>
    <property type="project" value="InterPro"/>
</dbReference>
<dbReference type="RefSeq" id="WP_099104870.1">
    <property type="nucleotide sequence ID" value="NZ_JAATJF010000001.1"/>
</dbReference>
<evidence type="ECO:0000256" key="6">
    <source>
        <dbReference type="ARBA" id="ARBA00022723"/>
    </source>
</evidence>
<comment type="subcellular location">
    <subcellularLocation>
        <location evidence="1 13">Cytoplasm</location>
    </subcellularLocation>
</comment>
<sequence>MDVFERVAQLIAEIEAAEAPTPEAVEAFRIRFLGSKNVLKPLMGEMRNLPNERKRDFGQLVNRAKTVAQERYDALKSAASHAEEQSAAADLDLTAPAEPRPLGSRHPIALTMRRIVSIFERIGFAVAEGPEVEDDWHNFSAMNTPEDHPARDMQDTFYVSEGMPAGPNNSAMLLRTHTSSVQARTMEQQQPPIRIIAPGRVYRNETISARSHAQFHQVEGLYIAERVSFADMKATLLHFAREMYGEGTKIRLRPSYFPFTEPSAEMDIWWGLETEHDHRITKGTGWLEILGCGMVDPAVLENCGIDPEKYTGYAFGMGIERQAMLLYNITDIRLMFENDARFLRQFASVI</sequence>
<dbReference type="SUPFAM" id="SSF46589">
    <property type="entry name" value="tRNA-binding arm"/>
    <property type="match status" value="1"/>
</dbReference>
<dbReference type="SUPFAM" id="SSF55681">
    <property type="entry name" value="Class II aaRS and biotin synthetases"/>
    <property type="match status" value="1"/>
</dbReference>
<evidence type="ECO:0000256" key="13">
    <source>
        <dbReference type="HAMAP-Rule" id="MF_00281"/>
    </source>
</evidence>
<evidence type="ECO:0000256" key="8">
    <source>
        <dbReference type="ARBA" id="ARBA00022840"/>
    </source>
</evidence>
<dbReference type="Proteomes" id="UP000226437">
    <property type="component" value="Unassembled WGS sequence"/>
</dbReference>
<evidence type="ECO:0000256" key="14">
    <source>
        <dbReference type="SAM" id="MobiDB-lite"/>
    </source>
</evidence>
<dbReference type="OrthoDB" id="9800719at2"/>
<evidence type="ECO:0000256" key="2">
    <source>
        <dbReference type="ARBA" id="ARBA00010207"/>
    </source>
</evidence>
<name>A0A2G0CIS8_9BACT</name>
<dbReference type="NCBIfam" id="TIGR00468">
    <property type="entry name" value="pheS"/>
    <property type="match status" value="1"/>
</dbReference>
<dbReference type="InterPro" id="IPR004188">
    <property type="entry name" value="Phe-tRNA_ligase_II_N"/>
</dbReference>
<keyword evidence="10 13" id="KW-0648">Protein biosynthesis</keyword>
<comment type="catalytic activity">
    <reaction evidence="12 13">
        <text>tRNA(Phe) + L-phenylalanine + ATP = L-phenylalanyl-tRNA(Phe) + AMP + diphosphate + H(+)</text>
        <dbReference type="Rhea" id="RHEA:19413"/>
        <dbReference type="Rhea" id="RHEA-COMP:9668"/>
        <dbReference type="Rhea" id="RHEA-COMP:9699"/>
        <dbReference type="ChEBI" id="CHEBI:15378"/>
        <dbReference type="ChEBI" id="CHEBI:30616"/>
        <dbReference type="ChEBI" id="CHEBI:33019"/>
        <dbReference type="ChEBI" id="CHEBI:58095"/>
        <dbReference type="ChEBI" id="CHEBI:78442"/>
        <dbReference type="ChEBI" id="CHEBI:78531"/>
        <dbReference type="ChEBI" id="CHEBI:456215"/>
        <dbReference type="EC" id="6.1.1.20"/>
    </reaction>
</comment>
<comment type="cofactor">
    <cofactor evidence="13">
        <name>Mg(2+)</name>
        <dbReference type="ChEBI" id="CHEBI:18420"/>
    </cofactor>
    <text evidence="13">Binds 2 magnesium ions per tetramer.</text>
</comment>
<gene>
    <name evidence="13" type="primary">pheS</name>
    <name evidence="16" type="ORF">CGL56_02275</name>
</gene>
<keyword evidence="4 13" id="KW-0963">Cytoplasm</keyword>
<keyword evidence="7 13" id="KW-0547">Nucleotide-binding</keyword>
<dbReference type="CDD" id="cd00496">
    <property type="entry name" value="PheRS_alpha_core"/>
    <property type="match status" value="1"/>
</dbReference>
<dbReference type="HAMAP" id="MF_00281">
    <property type="entry name" value="Phe_tRNA_synth_alpha1"/>
    <property type="match status" value="1"/>
</dbReference>
<evidence type="ECO:0000256" key="12">
    <source>
        <dbReference type="ARBA" id="ARBA00049255"/>
    </source>
</evidence>
<evidence type="ECO:0000256" key="7">
    <source>
        <dbReference type="ARBA" id="ARBA00022741"/>
    </source>
</evidence>
<feature type="compositionally biased region" description="Low complexity" evidence="14">
    <location>
        <begin position="77"/>
        <end position="89"/>
    </location>
</feature>
<dbReference type="Pfam" id="PF01409">
    <property type="entry name" value="tRNA-synt_2d"/>
    <property type="match status" value="1"/>
</dbReference>
<keyword evidence="9 13" id="KW-0460">Magnesium</keyword>
<organism evidence="16 17">
    <name type="scientific">Neolewinella marina</name>
    <dbReference type="NCBI Taxonomy" id="438751"/>
    <lineage>
        <taxon>Bacteria</taxon>
        <taxon>Pseudomonadati</taxon>
        <taxon>Bacteroidota</taxon>
        <taxon>Saprospiria</taxon>
        <taxon>Saprospirales</taxon>
        <taxon>Lewinellaceae</taxon>
        <taxon>Neolewinella</taxon>
    </lineage>
</organism>
<feature type="domain" description="Aminoacyl-transfer RNA synthetases class-II family profile" evidence="15">
    <location>
        <begin position="120"/>
        <end position="337"/>
    </location>
</feature>
<evidence type="ECO:0000313" key="16">
    <source>
        <dbReference type="EMBL" id="PHK99891.1"/>
    </source>
</evidence>
<dbReference type="EMBL" id="PDLO01000001">
    <property type="protein sequence ID" value="PHK99891.1"/>
    <property type="molecule type" value="Genomic_DNA"/>
</dbReference>
<keyword evidence="11 13" id="KW-0030">Aminoacyl-tRNA synthetase</keyword>
<keyword evidence="6 13" id="KW-0479">Metal-binding</keyword>
<dbReference type="GO" id="GO:0000287">
    <property type="term" value="F:magnesium ion binding"/>
    <property type="evidence" value="ECO:0007669"/>
    <property type="project" value="UniProtKB-UniRule"/>
</dbReference>
<comment type="similarity">
    <text evidence="2 13">Belongs to the class-II aminoacyl-tRNA synthetase family. Phe-tRNA synthetase alpha subunit type 1 subfamily.</text>
</comment>
<keyword evidence="8 13" id="KW-0067">ATP-binding</keyword>
<evidence type="ECO:0000256" key="11">
    <source>
        <dbReference type="ARBA" id="ARBA00023146"/>
    </source>
</evidence>
<dbReference type="GO" id="GO:0005737">
    <property type="term" value="C:cytoplasm"/>
    <property type="evidence" value="ECO:0007669"/>
    <property type="project" value="UniProtKB-SubCell"/>
</dbReference>
<evidence type="ECO:0000259" key="15">
    <source>
        <dbReference type="PROSITE" id="PS50862"/>
    </source>
</evidence>
<dbReference type="GO" id="GO:0005524">
    <property type="term" value="F:ATP binding"/>
    <property type="evidence" value="ECO:0007669"/>
    <property type="project" value="UniProtKB-UniRule"/>
</dbReference>
<dbReference type="PANTHER" id="PTHR11538:SF41">
    <property type="entry name" value="PHENYLALANINE--TRNA LIGASE, MITOCHONDRIAL"/>
    <property type="match status" value="1"/>
</dbReference>
<dbReference type="GO" id="GO:0004826">
    <property type="term" value="F:phenylalanine-tRNA ligase activity"/>
    <property type="evidence" value="ECO:0007669"/>
    <property type="project" value="UniProtKB-UniRule"/>
</dbReference>
<comment type="subunit">
    <text evidence="3 13">Tetramer of two alpha and two beta subunits.</text>
</comment>
<evidence type="ECO:0000256" key="3">
    <source>
        <dbReference type="ARBA" id="ARBA00011209"/>
    </source>
</evidence>
<reference evidence="16 17" key="1">
    <citation type="submission" date="2017-10" db="EMBL/GenBank/DDBJ databases">
        <title>The draft genome sequence of Lewinella marina KCTC 32374.</title>
        <authorList>
            <person name="Wang K."/>
        </authorList>
    </citation>
    <scope>NUCLEOTIDE SEQUENCE [LARGE SCALE GENOMIC DNA]</scope>
    <source>
        <strain evidence="16 17">MKG-38</strain>
    </source>
</reference>
<accession>A0A2G0CIS8</accession>
<dbReference type="Pfam" id="PF02912">
    <property type="entry name" value="Phe_tRNA-synt_N"/>
    <property type="match status" value="1"/>
</dbReference>